<comment type="caution">
    <text evidence="10">The sequence shown here is derived from an EMBL/GenBank/DDBJ whole genome shotgun (WGS) entry which is preliminary data.</text>
</comment>
<evidence type="ECO:0000256" key="8">
    <source>
        <dbReference type="HAMAP-Rule" id="MF_00692"/>
    </source>
</evidence>
<comment type="function">
    <text evidence="8">Nucleotidyltransferase involved in the post-translational modification of proteins. It can catalyze the addition of adenosine monophosphate (AMP) or uridine monophosphate (UMP) to a protein, resulting in modifications known as AMPylation and UMPylation.</text>
</comment>
<comment type="catalytic activity">
    <reaction evidence="8">
        <text>L-seryl-[protein] + ATP = 3-O-(5'-adenylyl)-L-seryl-[protein] + diphosphate</text>
        <dbReference type="Rhea" id="RHEA:58120"/>
        <dbReference type="Rhea" id="RHEA-COMP:9863"/>
        <dbReference type="Rhea" id="RHEA-COMP:15073"/>
        <dbReference type="ChEBI" id="CHEBI:29999"/>
        <dbReference type="ChEBI" id="CHEBI:30616"/>
        <dbReference type="ChEBI" id="CHEBI:33019"/>
        <dbReference type="ChEBI" id="CHEBI:142516"/>
        <dbReference type="EC" id="2.7.7.108"/>
    </reaction>
</comment>
<evidence type="ECO:0000256" key="2">
    <source>
        <dbReference type="ARBA" id="ARBA00022679"/>
    </source>
</evidence>
<evidence type="ECO:0000256" key="4">
    <source>
        <dbReference type="ARBA" id="ARBA00022723"/>
    </source>
</evidence>
<evidence type="ECO:0000313" key="9">
    <source>
        <dbReference type="EMBL" id="NDR89501.1"/>
    </source>
</evidence>
<feature type="binding site" evidence="8">
    <location>
        <position position="84"/>
    </location>
    <ligand>
        <name>ATP</name>
        <dbReference type="ChEBI" id="CHEBI:30616"/>
    </ligand>
</feature>
<dbReference type="KEGG" id="ftv:CH67_1199"/>
<keyword evidence="5 8" id="KW-0547">Nucleotide-binding</keyword>
<feature type="active site" description="Proton acceptor" evidence="8">
    <location>
        <position position="240"/>
    </location>
</feature>
<evidence type="ECO:0000313" key="10">
    <source>
        <dbReference type="EMBL" id="NDS68968.1"/>
    </source>
</evidence>
<gene>
    <name evidence="8" type="primary">ydiU</name>
    <name evidence="8" type="synonym">selO</name>
    <name evidence="10" type="ORF">FWI86_08240</name>
    <name evidence="9" type="ORF">FWJ04_07860</name>
</gene>
<dbReference type="eggNOG" id="COG0397">
    <property type="taxonomic scope" value="Bacteria"/>
</dbReference>
<dbReference type="GO" id="GO:0070733">
    <property type="term" value="F:AMPylase activity"/>
    <property type="evidence" value="ECO:0007669"/>
    <property type="project" value="UniProtKB-EC"/>
</dbReference>
<organism evidence="10">
    <name type="scientific">Francisella tularensis subsp. holarctica</name>
    <dbReference type="NCBI Taxonomy" id="119857"/>
    <lineage>
        <taxon>Bacteria</taxon>
        <taxon>Pseudomonadati</taxon>
        <taxon>Pseudomonadota</taxon>
        <taxon>Gammaproteobacteria</taxon>
        <taxon>Thiotrichales</taxon>
        <taxon>Francisellaceae</taxon>
        <taxon>Francisella</taxon>
    </lineage>
</organism>
<keyword evidence="4 8" id="KW-0479">Metal-binding</keyword>
<dbReference type="HAMAP" id="MF_00692">
    <property type="entry name" value="SelO"/>
    <property type="match status" value="1"/>
</dbReference>
<dbReference type="EC" id="2.7.7.108" evidence="8"/>
<proteinExistence type="inferred from homology"/>
<dbReference type="GO" id="GO:0000287">
    <property type="term" value="F:magnesium ion binding"/>
    <property type="evidence" value="ECO:0007669"/>
    <property type="project" value="UniProtKB-UniRule"/>
</dbReference>
<feature type="binding site" evidence="8">
    <location>
        <position position="116"/>
    </location>
    <ligand>
        <name>ATP</name>
        <dbReference type="ChEBI" id="CHEBI:30616"/>
    </ligand>
</feature>
<evidence type="ECO:0000256" key="5">
    <source>
        <dbReference type="ARBA" id="ARBA00022741"/>
    </source>
</evidence>
<dbReference type="NCBIfam" id="NF000658">
    <property type="entry name" value="PRK00029.1"/>
    <property type="match status" value="1"/>
</dbReference>
<protein>
    <recommendedName>
        <fullName evidence="8">Protein nucleotidyltransferase YdiU</fullName>
        <ecNumber evidence="8">2.7.7.-</ecNumber>
    </recommendedName>
    <alternativeName>
        <fullName evidence="8">Protein adenylyltransferase YdiU</fullName>
        <ecNumber evidence="8">2.7.7.108</ecNumber>
    </alternativeName>
    <alternativeName>
        <fullName evidence="8">Protein uridylyltransferase YdiU</fullName>
        <ecNumber evidence="8">2.7.7.-</ecNumber>
    </alternativeName>
</protein>
<dbReference type="EMBL" id="JAAGKH010000070">
    <property type="protein sequence ID" value="NDR89501.1"/>
    <property type="molecule type" value="Genomic_DNA"/>
</dbReference>
<comment type="similarity">
    <text evidence="1 8">Belongs to the SELO family.</text>
</comment>
<dbReference type="KEGG" id="ftz:CH68_931"/>
<accession>A0A0B3VP36</accession>
<keyword evidence="3 8" id="KW-0548">Nucleotidyltransferase</keyword>
<feature type="binding site" evidence="8">
    <location>
        <position position="241"/>
    </location>
    <ligand>
        <name>Mg(2+)</name>
        <dbReference type="ChEBI" id="CHEBI:18420"/>
    </ligand>
</feature>
<evidence type="ECO:0000256" key="1">
    <source>
        <dbReference type="ARBA" id="ARBA00009747"/>
    </source>
</evidence>
<comment type="catalytic activity">
    <reaction evidence="8">
        <text>L-tyrosyl-[protein] + UTP = O-(5'-uridylyl)-L-tyrosyl-[protein] + diphosphate</text>
        <dbReference type="Rhea" id="RHEA:83887"/>
        <dbReference type="Rhea" id="RHEA-COMP:10136"/>
        <dbReference type="Rhea" id="RHEA-COMP:20238"/>
        <dbReference type="ChEBI" id="CHEBI:33019"/>
        <dbReference type="ChEBI" id="CHEBI:46398"/>
        <dbReference type="ChEBI" id="CHEBI:46858"/>
        <dbReference type="ChEBI" id="CHEBI:90602"/>
    </reaction>
</comment>
<dbReference type="AlphaFoldDB" id="A0A0B3VP36"/>
<keyword evidence="8" id="KW-0464">Manganese</keyword>
<comment type="catalytic activity">
    <reaction evidence="8">
        <text>L-threonyl-[protein] + ATP = 3-O-(5'-adenylyl)-L-threonyl-[protein] + diphosphate</text>
        <dbReference type="Rhea" id="RHEA:54292"/>
        <dbReference type="Rhea" id="RHEA-COMP:11060"/>
        <dbReference type="Rhea" id="RHEA-COMP:13847"/>
        <dbReference type="ChEBI" id="CHEBI:30013"/>
        <dbReference type="ChEBI" id="CHEBI:30616"/>
        <dbReference type="ChEBI" id="CHEBI:33019"/>
        <dbReference type="ChEBI" id="CHEBI:138113"/>
        <dbReference type="EC" id="2.7.7.108"/>
    </reaction>
</comment>
<feature type="binding site" evidence="8">
    <location>
        <position position="104"/>
    </location>
    <ligand>
        <name>ATP</name>
        <dbReference type="ChEBI" id="CHEBI:30616"/>
    </ligand>
</feature>
<evidence type="ECO:0000256" key="7">
    <source>
        <dbReference type="ARBA" id="ARBA00022842"/>
    </source>
</evidence>
<dbReference type="PANTHER" id="PTHR32057:SF14">
    <property type="entry name" value="PROTEIN ADENYLYLTRANSFERASE SELO, MITOCHONDRIAL"/>
    <property type="match status" value="1"/>
</dbReference>
<dbReference type="InterPro" id="IPR003846">
    <property type="entry name" value="SelO"/>
</dbReference>
<keyword evidence="6 8" id="KW-0067">ATP-binding</keyword>
<feature type="binding site" evidence="8">
    <location>
        <position position="250"/>
    </location>
    <ligand>
        <name>Mg(2+)</name>
        <dbReference type="ChEBI" id="CHEBI:18420"/>
    </ligand>
</feature>
<feature type="binding site" evidence="8">
    <location>
        <position position="117"/>
    </location>
    <ligand>
        <name>ATP</name>
        <dbReference type="ChEBI" id="CHEBI:30616"/>
    </ligand>
</feature>
<feature type="binding site" evidence="8">
    <location>
        <position position="174"/>
    </location>
    <ligand>
        <name>ATP</name>
        <dbReference type="ChEBI" id="CHEBI:30616"/>
    </ligand>
</feature>
<reference evidence="10" key="2">
    <citation type="submission" date="2020-02" db="EMBL/GenBank/DDBJ databases">
        <title>Using affinity propagation clustering for identifying bacterial clades and subclades with whole-genome sequences of Francisella tularensis.</title>
        <authorList>
            <person name="Homeier-Bachmann T."/>
            <person name="Abdel-Glil M.Y."/>
            <person name="Hackbart A."/>
            <person name="Hotzel H."/>
            <person name="Tomaso H."/>
        </authorList>
    </citation>
    <scope>NUCLEOTIDE SEQUENCE</scope>
    <source>
        <strain evidence="10">15T0085</strain>
        <strain evidence="9">17T1429</strain>
    </source>
</reference>
<dbReference type="OMA" id="YHGYQFG"/>
<comment type="catalytic activity">
    <reaction evidence="8">
        <text>L-histidyl-[protein] + UTP = N(tele)-(5'-uridylyl)-L-histidyl-[protein] + diphosphate</text>
        <dbReference type="Rhea" id="RHEA:83891"/>
        <dbReference type="Rhea" id="RHEA-COMP:9745"/>
        <dbReference type="Rhea" id="RHEA-COMP:20239"/>
        <dbReference type="ChEBI" id="CHEBI:29979"/>
        <dbReference type="ChEBI" id="CHEBI:33019"/>
        <dbReference type="ChEBI" id="CHEBI:46398"/>
        <dbReference type="ChEBI" id="CHEBI:233474"/>
    </reaction>
</comment>
<comment type="catalytic activity">
    <reaction evidence="8">
        <text>L-tyrosyl-[protein] + ATP = O-(5'-adenylyl)-L-tyrosyl-[protein] + diphosphate</text>
        <dbReference type="Rhea" id="RHEA:54288"/>
        <dbReference type="Rhea" id="RHEA-COMP:10136"/>
        <dbReference type="Rhea" id="RHEA-COMP:13846"/>
        <dbReference type="ChEBI" id="CHEBI:30616"/>
        <dbReference type="ChEBI" id="CHEBI:33019"/>
        <dbReference type="ChEBI" id="CHEBI:46858"/>
        <dbReference type="ChEBI" id="CHEBI:83624"/>
        <dbReference type="EC" id="2.7.7.108"/>
    </reaction>
</comment>
<dbReference type="GO" id="GO:0005524">
    <property type="term" value="F:ATP binding"/>
    <property type="evidence" value="ECO:0007669"/>
    <property type="project" value="UniProtKB-UniRule"/>
</dbReference>
<dbReference type="EC" id="2.7.7.-" evidence="8"/>
<feature type="binding site" evidence="8">
    <location>
        <position position="81"/>
    </location>
    <ligand>
        <name>ATP</name>
        <dbReference type="ChEBI" id="CHEBI:30616"/>
    </ligand>
</feature>
<comment type="cofactor">
    <cofactor evidence="8">
        <name>Mg(2+)</name>
        <dbReference type="ChEBI" id="CHEBI:18420"/>
    </cofactor>
    <cofactor evidence="8">
        <name>Mn(2+)</name>
        <dbReference type="ChEBI" id="CHEBI:29035"/>
    </cofactor>
</comment>
<dbReference type="KEGG" id="ftc:DA46_1945"/>
<feature type="binding site" evidence="8">
    <location>
        <position position="250"/>
    </location>
    <ligand>
        <name>ATP</name>
        <dbReference type="ChEBI" id="CHEBI:30616"/>
    </ligand>
</feature>
<feature type="binding site" evidence="8">
    <location>
        <position position="83"/>
    </location>
    <ligand>
        <name>ATP</name>
        <dbReference type="ChEBI" id="CHEBI:30616"/>
    </ligand>
</feature>
<comment type="catalytic activity">
    <reaction evidence="8">
        <text>L-seryl-[protein] + UTP = O-(5'-uridylyl)-L-seryl-[protein] + diphosphate</text>
        <dbReference type="Rhea" id="RHEA:64604"/>
        <dbReference type="Rhea" id="RHEA-COMP:9863"/>
        <dbReference type="Rhea" id="RHEA-COMP:16635"/>
        <dbReference type="ChEBI" id="CHEBI:29999"/>
        <dbReference type="ChEBI" id="CHEBI:33019"/>
        <dbReference type="ChEBI" id="CHEBI:46398"/>
        <dbReference type="ChEBI" id="CHEBI:156051"/>
    </reaction>
</comment>
<reference evidence="10" key="1">
    <citation type="submission" date="2019-08" db="EMBL/GenBank/DDBJ databases">
        <authorList>
            <person name="Busch A."/>
        </authorList>
    </citation>
    <scope>NUCLEOTIDE SEQUENCE</scope>
    <source>
        <strain evidence="10">15T0085</strain>
        <strain evidence="9">17T1429</strain>
    </source>
</reference>
<dbReference type="EMBL" id="JAAGJP010000067">
    <property type="protein sequence ID" value="NDS68968.1"/>
    <property type="molecule type" value="Genomic_DNA"/>
</dbReference>
<keyword evidence="2 8" id="KW-0808">Transferase</keyword>
<dbReference type="Pfam" id="PF02696">
    <property type="entry name" value="SelO"/>
    <property type="match status" value="1"/>
</dbReference>
<sequence length="464" mass="52579">MIDFQYTYSQLSEQFYSRQAVYKYPNAKLLILNDCLVTELGLDLANKSEQQLLEFLLGYSSKKPISQAYAGHQFGNFTMLGDGRAILIGEYKKPNGELVDFHLKGAGLTKFSRGGDGKAALAPMLREYIVSKAMYNLGIPTSRILAVITTGENIQRNQLKQGAIAVRVASSHIRVGTFQYAAMLGESYSQELLDYTITRHNIPHNDNKALSLLDYVIAKQTSLITEWERVGFIHGVMNTDNMTISGETIDYGPCAFMDSYDPDTVFSSIDRHGRYAFANQASIAGWNIARLAESLLKLISADEEEAIKLAQDKLQSYSETYKNKWQKMFLAKLGLSINKAHNDEMISDLLIEMFKFKLDYTNTFYNLTYKNFGALKDCGLGEWLEKYITKNEINFANMKKINPVIIPRNHQVEKALKSAEDTKFGNLYNLVAALKTPYEFNILTEKYITEPVEEEKIRFTFCGT</sequence>
<evidence type="ECO:0000256" key="3">
    <source>
        <dbReference type="ARBA" id="ARBA00022695"/>
    </source>
</evidence>
<keyword evidence="7 8" id="KW-0460">Magnesium</keyword>
<evidence type="ECO:0000256" key="6">
    <source>
        <dbReference type="ARBA" id="ARBA00022840"/>
    </source>
</evidence>
<dbReference type="RefSeq" id="WP_003015493.1">
    <property type="nucleotide sequence ID" value="NZ_CP009693.1"/>
</dbReference>
<feature type="binding site" evidence="8">
    <location>
        <position position="167"/>
    </location>
    <ligand>
        <name>ATP</name>
        <dbReference type="ChEBI" id="CHEBI:30616"/>
    </ligand>
</feature>
<dbReference type="GO" id="GO:0030145">
    <property type="term" value="F:manganese ion binding"/>
    <property type="evidence" value="ECO:0007669"/>
    <property type="project" value="UniProtKB-UniRule"/>
</dbReference>
<name>A0A0B3VP36_FRATU</name>
<dbReference type="HOGENOM" id="CLU_010245_4_1_6"/>
<dbReference type="PANTHER" id="PTHR32057">
    <property type="entry name" value="PROTEIN ADENYLYLTRANSFERASE SELO, MITOCHONDRIAL"/>
    <property type="match status" value="1"/>
</dbReference>